<evidence type="ECO:0000313" key="2">
    <source>
        <dbReference type="EMBL" id="KAK2959914.1"/>
    </source>
</evidence>
<sequence>MHLLVGSDDARNRCSAYCLLSHKVSIPDGSGSSTDSLPSIGVLISSAHLIVANSTMLSLQHTAQHSPERLQLKLAESGVIHPLGITLNRTSADANKPSTFVIPRHQLTIFLRLFELPPNTFENDEATGLVVRRLADSISKDSANNHTTPDIVHYGERARDHADPAARRDDDGRTSGTEDWEDASIDGTDSILPDRRACVFTTCLMQRLVEVDVTSGQPHAMWIVEK</sequence>
<keyword evidence="3" id="KW-1185">Reference proteome</keyword>
<evidence type="ECO:0000256" key="1">
    <source>
        <dbReference type="SAM" id="MobiDB-lite"/>
    </source>
</evidence>
<dbReference type="EMBL" id="JARBJD010000026">
    <property type="protein sequence ID" value="KAK2959914.1"/>
    <property type="molecule type" value="Genomic_DNA"/>
</dbReference>
<feature type="region of interest" description="Disordered" evidence="1">
    <location>
        <begin position="155"/>
        <end position="188"/>
    </location>
</feature>
<reference evidence="2 3" key="1">
    <citation type="journal article" date="2022" name="bioRxiv">
        <title>Genomics of Preaxostyla Flagellates Illuminates Evolutionary Transitions and the Path Towards Mitochondrial Loss.</title>
        <authorList>
            <person name="Novak L.V.F."/>
            <person name="Treitli S.C."/>
            <person name="Pyrih J."/>
            <person name="Halakuc P."/>
            <person name="Pipaliya S.V."/>
            <person name="Vacek V."/>
            <person name="Brzon O."/>
            <person name="Soukal P."/>
            <person name="Eme L."/>
            <person name="Dacks J.B."/>
            <person name="Karnkowska A."/>
            <person name="Elias M."/>
            <person name="Hampl V."/>
        </authorList>
    </citation>
    <scope>NUCLEOTIDE SEQUENCE [LARGE SCALE GENOMIC DNA]</scope>
    <source>
        <strain evidence="2">NAU3</strain>
        <tissue evidence="2">Gut</tissue>
    </source>
</reference>
<comment type="caution">
    <text evidence="2">The sequence shown here is derived from an EMBL/GenBank/DDBJ whole genome shotgun (WGS) entry which is preliminary data.</text>
</comment>
<dbReference type="Proteomes" id="UP001281761">
    <property type="component" value="Unassembled WGS sequence"/>
</dbReference>
<feature type="compositionally biased region" description="Basic and acidic residues" evidence="1">
    <location>
        <begin position="155"/>
        <end position="173"/>
    </location>
</feature>
<accession>A0ABQ9Y8B8</accession>
<evidence type="ECO:0000313" key="3">
    <source>
        <dbReference type="Proteomes" id="UP001281761"/>
    </source>
</evidence>
<organism evidence="2 3">
    <name type="scientific">Blattamonas nauphoetae</name>
    <dbReference type="NCBI Taxonomy" id="2049346"/>
    <lineage>
        <taxon>Eukaryota</taxon>
        <taxon>Metamonada</taxon>
        <taxon>Preaxostyla</taxon>
        <taxon>Oxymonadida</taxon>
        <taxon>Blattamonas</taxon>
    </lineage>
</organism>
<name>A0ABQ9Y8B8_9EUKA</name>
<protein>
    <submittedName>
        <fullName evidence="2">Uncharacterized protein</fullName>
    </submittedName>
</protein>
<gene>
    <name evidence="2" type="ORF">BLNAU_5111</name>
</gene>
<proteinExistence type="predicted"/>